<sequence length="99" mass="11251">MARLRTSHFKGLRIEVNGVSTLQCAVTVRTLNCLQTTSLILLKEWQGVCVFPAEELQADKDRTDCYFILMFLSDRLGGHVIIINIMFKGGRLSVNYRTD</sequence>
<reference evidence="1 2" key="1">
    <citation type="journal article" date="2019" name="Sci. Rep.">
        <title>Orb-weaving spider Araneus ventricosus genome elucidates the spidroin gene catalogue.</title>
        <authorList>
            <person name="Kono N."/>
            <person name="Nakamura H."/>
            <person name="Ohtoshi R."/>
            <person name="Moran D.A.P."/>
            <person name="Shinohara A."/>
            <person name="Yoshida Y."/>
            <person name="Fujiwara M."/>
            <person name="Mori M."/>
            <person name="Tomita M."/>
            <person name="Arakawa K."/>
        </authorList>
    </citation>
    <scope>NUCLEOTIDE SEQUENCE [LARGE SCALE GENOMIC DNA]</scope>
</reference>
<dbReference type="Proteomes" id="UP000499080">
    <property type="component" value="Unassembled WGS sequence"/>
</dbReference>
<proteinExistence type="predicted"/>
<protein>
    <submittedName>
        <fullName evidence="1">Uncharacterized protein</fullName>
    </submittedName>
</protein>
<comment type="caution">
    <text evidence="1">The sequence shown here is derived from an EMBL/GenBank/DDBJ whole genome shotgun (WGS) entry which is preliminary data.</text>
</comment>
<accession>A0A4Y2AW46</accession>
<dbReference type="EMBL" id="BGPR01000033">
    <property type="protein sequence ID" value="GBL83489.1"/>
    <property type="molecule type" value="Genomic_DNA"/>
</dbReference>
<organism evidence="1 2">
    <name type="scientific">Araneus ventricosus</name>
    <name type="common">Orbweaver spider</name>
    <name type="synonym">Epeira ventricosa</name>
    <dbReference type="NCBI Taxonomy" id="182803"/>
    <lineage>
        <taxon>Eukaryota</taxon>
        <taxon>Metazoa</taxon>
        <taxon>Ecdysozoa</taxon>
        <taxon>Arthropoda</taxon>
        <taxon>Chelicerata</taxon>
        <taxon>Arachnida</taxon>
        <taxon>Araneae</taxon>
        <taxon>Araneomorphae</taxon>
        <taxon>Entelegynae</taxon>
        <taxon>Araneoidea</taxon>
        <taxon>Araneidae</taxon>
        <taxon>Araneus</taxon>
    </lineage>
</organism>
<evidence type="ECO:0000313" key="1">
    <source>
        <dbReference type="EMBL" id="GBL83489.1"/>
    </source>
</evidence>
<evidence type="ECO:0000313" key="2">
    <source>
        <dbReference type="Proteomes" id="UP000499080"/>
    </source>
</evidence>
<gene>
    <name evidence="1" type="ORF">AVEN_196343_1</name>
</gene>
<dbReference type="AlphaFoldDB" id="A0A4Y2AW46"/>
<keyword evidence="2" id="KW-1185">Reference proteome</keyword>
<name>A0A4Y2AW46_ARAVE</name>